<dbReference type="EMBL" id="JACXVP010000003">
    <property type="protein sequence ID" value="KAG5614923.1"/>
    <property type="molecule type" value="Genomic_DNA"/>
</dbReference>
<dbReference type="Proteomes" id="UP000824120">
    <property type="component" value="Chromosome 3"/>
</dbReference>
<dbReference type="AlphaFoldDB" id="A0A9J5ZS44"/>
<comment type="caution">
    <text evidence="1">The sequence shown here is derived from an EMBL/GenBank/DDBJ whole genome shotgun (WGS) entry which is preliminary data.</text>
</comment>
<name>A0A9J5ZS44_SOLCO</name>
<organism evidence="1 2">
    <name type="scientific">Solanum commersonii</name>
    <name type="common">Commerson's wild potato</name>
    <name type="synonym">Commerson's nightshade</name>
    <dbReference type="NCBI Taxonomy" id="4109"/>
    <lineage>
        <taxon>Eukaryota</taxon>
        <taxon>Viridiplantae</taxon>
        <taxon>Streptophyta</taxon>
        <taxon>Embryophyta</taxon>
        <taxon>Tracheophyta</taxon>
        <taxon>Spermatophyta</taxon>
        <taxon>Magnoliopsida</taxon>
        <taxon>eudicotyledons</taxon>
        <taxon>Gunneridae</taxon>
        <taxon>Pentapetalae</taxon>
        <taxon>asterids</taxon>
        <taxon>lamiids</taxon>
        <taxon>Solanales</taxon>
        <taxon>Solanaceae</taxon>
        <taxon>Solanoideae</taxon>
        <taxon>Solaneae</taxon>
        <taxon>Solanum</taxon>
    </lineage>
</organism>
<accession>A0A9J5ZS44</accession>
<sequence length="98" mass="11007">MSTAHSVDFVCGLSRCRCRWETSHMPTTTTRDDASRALANVACRWPTSFTRCAHATTDLCRPWLLLLAIGRRRLPDAHMPRPMRGPLGDLDSVARILT</sequence>
<gene>
    <name evidence="1" type="ORF">H5410_014747</name>
</gene>
<proteinExistence type="predicted"/>
<keyword evidence="2" id="KW-1185">Reference proteome</keyword>
<reference evidence="1 2" key="1">
    <citation type="submission" date="2020-09" db="EMBL/GenBank/DDBJ databases">
        <title>De no assembly of potato wild relative species, Solanum commersonii.</title>
        <authorList>
            <person name="Cho K."/>
        </authorList>
    </citation>
    <scope>NUCLEOTIDE SEQUENCE [LARGE SCALE GENOMIC DNA]</scope>
    <source>
        <strain evidence="1">LZ3.2</strain>
        <tissue evidence="1">Leaf</tissue>
    </source>
</reference>
<protein>
    <submittedName>
        <fullName evidence="1">Uncharacterized protein</fullName>
    </submittedName>
</protein>
<evidence type="ECO:0000313" key="1">
    <source>
        <dbReference type="EMBL" id="KAG5614923.1"/>
    </source>
</evidence>
<evidence type="ECO:0000313" key="2">
    <source>
        <dbReference type="Proteomes" id="UP000824120"/>
    </source>
</evidence>